<gene>
    <name evidence="1" type="ORF">GMARGA_LOCUS36201</name>
</gene>
<evidence type="ECO:0000313" key="2">
    <source>
        <dbReference type="Proteomes" id="UP000789901"/>
    </source>
</evidence>
<evidence type="ECO:0000313" key="1">
    <source>
        <dbReference type="EMBL" id="CAG8842828.1"/>
    </source>
</evidence>
<accession>A0ABN7WXS0</accession>
<dbReference type="EMBL" id="CAJVQB010070360">
    <property type="protein sequence ID" value="CAG8842828.1"/>
    <property type="molecule type" value="Genomic_DNA"/>
</dbReference>
<name>A0ABN7WXS0_GIGMA</name>
<comment type="caution">
    <text evidence="1">The sequence shown here is derived from an EMBL/GenBank/DDBJ whole genome shotgun (WGS) entry which is preliminary data.</text>
</comment>
<proteinExistence type="predicted"/>
<organism evidence="1 2">
    <name type="scientific">Gigaspora margarita</name>
    <dbReference type="NCBI Taxonomy" id="4874"/>
    <lineage>
        <taxon>Eukaryota</taxon>
        <taxon>Fungi</taxon>
        <taxon>Fungi incertae sedis</taxon>
        <taxon>Mucoromycota</taxon>
        <taxon>Glomeromycotina</taxon>
        <taxon>Glomeromycetes</taxon>
        <taxon>Diversisporales</taxon>
        <taxon>Gigasporaceae</taxon>
        <taxon>Gigaspora</taxon>
    </lineage>
</organism>
<keyword evidence="2" id="KW-1185">Reference proteome</keyword>
<dbReference type="Proteomes" id="UP000789901">
    <property type="component" value="Unassembled WGS sequence"/>
</dbReference>
<feature type="non-terminal residue" evidence="1">
    <location>
        <position position="466"/>
    </location>
</feature>
<reference evidence="1 2" key="1">
    <citation type="submission" date="2021-06" db="EMBL/GenBank/DDBJ databases">
        <authorList>
            <person name="Kallberg Y."/>
            <person name="Tangrot J."/>
            <person name="Rosling A."/>
        </authorList>
    </citation>
    <scope>NUCLEOTIDE SEQUENCE [LARGE SCALE GENOMIC DNA]</scope>
    <source>
        <strain evidence="1 2">120-4 pot B 10/14</strain>
    </source>
</reference>
<protein>
    <submittedName>
        <fullName evidence="1">27279_t:CDS:1</fullName>
    </submittedName>
</protein>
<sequence length="466" mass="54544">MLNKAAVQDLIEDFFNQKVKTLDEISLIKFLTFCKSKFSNKGLTLEYKDKLLIHQLYSNKLKTKSNKTFTIKQLGDALQIFQQQIENGNYRILQFWADIARPYTENNNTDILSNMQTAIYSCTDKTQLLTTINYLKNISEAQIKEILLRAEIQKKEQIIKSYINLPANAKPLWFFKKLKDLGKIKEKLLELPITNPFYCFIVNFNSEIWQPIYQRNAILHIENDCLLKFSTEQYNDINNTMDIVFEKYNPEFEPSSQIELNSDLEDLYKNYCKTIMKSWLLEWINPPAVNLESRYVFKYVFHPLDTVLDGLLQYFHLHGPEHPAMCIIERKRWRHLPPFGLSSSAFNQAQLTEGNIISDEIPNNGNETNCLQPIGNSESYYDDVRVYPWKVDTAITYTYKGHSLYLLICEVKLPNASNCSVYNKLIRSLNDAINDFIIFFSKTAKIITSELKLLFSKMRWVGLFVF</sequence>